<dbReference type="PANTHER" id="PTHR36885:SF6">
    <property type="entry name" value="DUF4378 DOMAIN-CONTAINING PROTEIN"/>
    <property type="match status" value="1"/>
</dbReference>
<feature type="region of interest" description="Disordered" evidence="1">
    <location>
        <begin position="167"/>
        <end position="203"/>
    </location>
</feature>
<feature type="compositionally biased region" description="Acidic residues" evidence="1">
    <location>
        <begin position="169"/>
        <end position="184"/>
    </location>
</feature>
<organism evidence="2 3">
    <name type="scientific">Urochloa decumbens</name>
    <dbReference type="NCBI Taxonomy" id="240449"/>
    <lineage>
        <taxon>Eukaryota</taxon>
        <taxon>Viridiplantae</taxon>
        <taxon>Streptophyta</taxon>
        <taxon>Embryophyta</taxon>
        <taxon>Tracheophyta</taxon>
        <taxon>Spermatophyta</taxon>
        <taxon>Magnoliopsida</taxon>
        <taxon>Liliopsida</taxon>
        <taxon>Poales</taxon>
        <taxon>Poaceae</taxon>
        <taxon>PACMAD clade</taxon>
        <taxon>Panicoideae</taxon>
        <taxon>Panicodae</taxon>
        <taxon>Paniceae</taxon>
        <taxon>Melinidinae</taxon>
        <taxon>Urochloa</taxon>
    </lineage>
</organism>
<comment type="caution">
    <text evidence="2">The sequence shown here is derived from an EMBL/GenBank/DDBJ whole genome shotgun (WGS) entry which is preliminary data.</text>
</comment>
<reference evidence="2 3" key="1">
    <citation type="submission" date="2024-10" db="EMBL/GenBank/DDBJ databases">
        <authorList>
            <person name="Ryan C."/>
        </authorList>
    </citation>
    <scope>NUCLEOTIDE SEQUENCE [LARGE SCALE GENOMIC DNA]</scope>
</reference>
<sequence>MDCDRSLLLHGLTPWEGASSSLSSRRILRPTGPPLAFLLLRPDASCIRVLQARNQPMATGCYGGARRLSDLLQEQQEPFIQVQPPQRRSPVEATRKASLLCKAARKALLQWDLAGCFRCGARQSFRRLPRAGDIAGRCDVANSSELAGGGDAAVDGGRQRSPVSVLELQSDDESPQLSMWDDDDKPSTSASQSSPPSDRLPGGATFFVTTNGKIRAMEAQVEGINSKRLQRRKMERATVSGWERIAADISRIPTLVALDLSAGSAREWSVAAGEEEEEARRVGQSIEAIIFEELRWEAVRDIICLRHF</sequence>
<evidence type="ECO:0000313" key="3">
    <source>
        <dbReference type="Proteomes" id="UP001497457"/>
    </source>
</evidence>
<evidence type="ECO:0000256" key="1">
    <source>
        <dbReference type="SAM" id="MobiDB-lite"/>
    </source>
</evidence>
<evidence type="ECO:0000313" key="2">
    <source>
        <dbReference type="EMBL" id="CAM0147180.1"/>
    </source>
</evidence>
<dbReference type="PANTHER" id="PTHR36885">
    <property type="entry name" value="EXPRESSED PROTEIN"/>
    <property type="match status" value="1"/>
</dbReference>
<dbReference type="EMBL" id="CAXIPR030000808">
    <property type="protein sequence ID" value="CAM0147180.1"/>
    <property type="molecule type" value="Genomic_DNA"/>
</dbReference>
<protein>
    <submittedName>
        <fullName evidence="2">Uncharacterized protein</fullName>
    </submittedName>
</protein>
<accession>A0ABC9GX13</accession>
<proteinExistence type="predicted"/>
<dbReference type="AlphaFoldDB" id="A0ABC9GX13"/>
<gene>
    <name evidence="2" type="ORF">URODEC1_LOCUS120655</name>
</gene>
<feature type="compositionally biased region" description="Low complexity" evidence="1">
    <location>
        <begin position="187"/>
        <end position="197"/>
    </location>
</feature>
<dbReference type="Proteomes" id="UP001497457">
    <property type="component" value="Unassembled WGS sequence"/>
</dbReference>
<name>A0ABC9GX13_9POAL</name>
<keyword evidence="3" id="KW-1185">Reference proteome</keyword>